<keyword evidence="5" id="KW-0256">Endoplasmic reticulum</keyword>
<evidence type="ECO:0000313" key="10">
    <source>
        <dbReference type="EMBL" id="KAH7570489.1"/>
    </source>
</evidence>
<keyword evidence="6 9" id="KW-1133">Transmembrane helix</keyword>
<sequence length="208" mass="23313">MYKLQTAHPPNPRSQFNQRYESNPTLVHVQTSFLASLKLSRQAALSLNFHQHHRATNPSEPSSSLSLTPRSPVSLCRLTQPVWVSAAGRLREWFSWPVDVLSSSPPVFACLSSHWLEMDWQGQKLAEQLMQILLLAFAVVALGAGYVLGSFQMMVLVYASGVVLTTLITVPNWPFFNRNPLKWLDPSVAEKHPKPQLAVSSKKKPSKK</sequence>
<evidence type="ECO:0000256" key="7">
    <source>
        <dbReference type="ARBA" id="ARBA00023136"/>
    </source>
</evidence>
<accession>A0ABQ8I218</accession>
<comment type="similarity">
    <text evidence="2">Belongs to the SPCS1 family.</text>
</comment>
<proteinExistence type="inferred from homology"/>
<dbReference type="Pfam" id="PF06645">
    <property type="entry name" value="SPC12"/>
    <property type="match status" value="1"/>
</dbReference>
<evidence type="ECO:0000256" key="6">
    <source>
        <dbReference type="ARBA" id="ARBA00022989"/>
    </source>
</evidence>
<name>A0ABQ8I218_9ROSI</name>
<reference evidence="10 11" key="1">
    <citation type="submission" date="2021-02" db="EMBL/GenBank/DDBJ databases">
        <title>Plant Genome Project.</title>
        <authorList>
            <person name="Zhang R.-G."/>
        </authorList>
    </citation>
    <scope>NUCLEOTIDE SEQUENCE [LARGE SCALE GENOMIC DNA]</scope>
    <source>
        <tissue evidence="10">Leaves</tissue>
    </source>
</reference>
<evidence type="ECO:0000256" key="1">
    <source>
        <dbReference type="ARBA" id="ARBA00004477"/>
    </source>
</evidence>
<gene>
    <name evidence="10" type="ORF">JRO89_XS05G0118000</name>
</gene>
<dbReference type="Proteomes" id="UP000827721">
    <property type="component" value="Unassembled WGS sequence"/>
</dbReference>
<organism evidence="10 11">
    <name type="scientific">Xanthoceras sorbifolium</name>
    <dbReference type="NCBI Taxonomy" id="99658"/>
    <lineage>
        <taxon>Eukaryota</taxon>
        <taxon>Viridiplantae</taxon>
        <taxon>Streptophyta</taxon>
        <taxon>Embryophyta</taxon>
        <taxon>Tracheophyta</taxon>
        <taxon>Spermatophyta</taxon>
        <taxon>Magnoliopsida</taxon>
        <taxon>eudicotyledons</taxon>
        <taxon>Gunneridae</taxon>
        <taxon>Pentapetalae</taxon>
        <taxon>rosids</taxon>
        <taxon>malvids</taxon>
        <taxon>Sapindales</taxon>
        <taxon>Sapindaceae</taxon>
        <taxon>Xanthoceroideae</taxon>
        <taxon>Xanthoceras</taxon>
    </lineage>
</organism>
<comment type="subcellular location">
    <subcellularLocation>
        <location evidence="1">Endoplasmic reticulum membrane</location>
        <topology evidence="1">Multi-pass membrane protein</topology>
    </subcellularLocation>
</comment>
<evidence type="ECO:0000256" key="2">
    <source>
        <dbReference type="ARBA" id="ARBA00005245"/>
    </source>
</evidence>
<dbReference type="EMBL" id="JAFEMO010000005">
    <property type="protein sequence ID" value="KAH7570489.1"/>
    <property type="molecule type" value="Genomic_DNA"/>
</dbReference>
<evidence type="ECO:0000256" key="8">
    <source>
        <dbReference type="ARBA" id="ARBA00045204"/>
    </source>
</evidence>
<keyword evidence="4 9" id="KW-0812">Transmembrane</keyword>
<evidence type="ECO:0000256" key="9">
    <source>
        <dbReference type="SAM" id="Phobius"/>
    </source>
</evidence>
<protein>
    <recommendedName>
        <fullName evidence="3">Signal peptidase complex subunit 1</fullName>
    </recommendedName>
</protein>
<evidence type="ECO:0000256" key="4">
    <source>
        <dbReference type="ARBA" id="ARBA00022692"/>
    </source>
</evidence>
<dbReference type="InterPro" id="IPR009542">
    <property type="entry name" value="Spc1/SPCS1"/>
</dbReference>
<keyword evidence="11" id="KW-1185">Reference proteome</keyword>
<feature type="transmembrane region" description="Helical" evidence="9">
    <location>
        <begin position="155"/>
        <end position="176"/>
    </location>
</feature>
<comment type="function">
    <text evidence="8">Component of the signal peptidase complex (SPC) which catalyzes the cleavage of N-terminal signal sequences from nascent proteins as they are translocated into the lumen of the endoplasmic reticulum. Dispensable for SPC enzymatic activity.</text>
</comment>
<dbReference type="PANTHER" id="PTHR13202">
    <property type="entry name" value="MICROSOMAL SIGNAL PEPTIDASE 12 KDA SUBUNIT"/>
    <property type="match status" value="1"/>
</dbReference>
<dbReference type="PANTHER" id="PTHR13202:SF0">
    <property type="entry name" value="SIGNAL PEPTIDASE COMPLEX SUBUNIT 1"/>
    <property type="match status" value="1"/>
</dbReference>
<evidence type="ECO:0000313" key="11">
    <source>
        <dbReference type="Proteomes" id="UP000827721"/>
    </source>
</evidence>
<evidence type="ECO:0000256" key="5">
    <source>
        <dbReference type="ARBA" id="ARBA00022824"/>
    </source>
</evidence>
<evidence type="ECO:0000256" key="3">
    <source>
        <dbReference type="ARBA" id="ARBA00017059"/>
    </source>
</evidence>
<feature type="transmembrane region" description="Helical" evidence="9">
    <location>
        <begin position="132"/>
        <end position="149"/>
    </location>
</feature>
<comment type="caution">
    <text evidence="10">The sequence shown here is derived from an EMBL/GenBank/DDBJ whole genome shotgun (WGS) entry which is preliminary data.</text>
</comment>
<keyword evidence="7 9" id="KW-0472">Membrane</keyword>